<evidence type="ECO:0000259" key="8">
    <source>
        <dbReference type="PROSITE" id="PS50016"/>
    </source>
</evidence>
<evidence type="ECO:0000313" key="9">
    <source>
        <dbReference type="EMBL" id="KAG2182536.1"/>
    </source>
</evidence>
<dbReference type="Gene3D" id="3.30.40.10">
    <property type="entry name" value="Zinc/RING finger domain, C3HC4 (zinc finger)"/>
    <property type="match status" value="1"/>
</dbReference>
<feature type="domain" description="PHD-type" evidence="8">
    <location>
        <begin position="40"/>
        <end position="89"/>
    </location>
</feature>
<dbReference type="GO" id="GO:0048188">
    <property type="term" value="C:Set1C/COMPASS complex"/>
    <property type="evidence" value="ECO:0007669"/>
    <property type="project" value="InterPro"/>
</dbReference>
<dbReference type="PANTHER" id="PTHR46174">
    <property type="entry name" value="CXXC-TYPE ZINC FINGER PROTEIN 1"/>
    <property type="match status" value="1"/>
</dbReference>
<dbReference type="OrthoDB" id="436852at2759"/>
<dbReference type="InterPro" id="IPR011011">
    <property type="entry name" value="Znf_FYVE_PHD"/>
</dbReference>
<organism evidence="9 10">
    <name type="scientific">Mortierella isabellina</name>
    <name type="common">Filamentous fungus</name>
    <name type="synonym">Umbelopsis isabellina</name>
    <dbReference type="NCBI Taxonomy" id="91625"/>
    <lineage>
        <taxon>Eukaryota</taxon>
        <taxon>Fungi</taxon>
        <taxon>Fungi incertae sedis</taxon>
        <taxon>Mucoromycota</taxon>
        <taxon>Mucoromycotina</taxon>
        <taxon>Umbelopsidomycetes</taxon>
        <taxon>Umbelopsidales</taxon>
        <taxon>Umbelopsidaceae</taxon>
        <taxon>Umbelopsis</taxon>
    </lineage>
</organism>
<keyword evidence="2" id="KW-0479">Metal-binding</keyword>
<dbReference type="GO" id="GO:0008270">
    <property type="term" value="F:zinc ion binding"/>
    <property type="evidence" value="ECO:0007669"/>
    <property type="project" value="UniProtKB-KW"/>
</dbReference>
<sequence>MTTRSKTKRPDSSKDDTAEETQPMSNDTAERKKKPQKSKKLYCICQQPYDGNPMVQCDSCREWFHCSCVNLDPDEAEDMDWTCNSCPKTAEK</sequence>
<keyword evidence="10" id="KW-1185">Reference proteome</keyword>
<evidence type="ECO:0000256" key="5">
    <source>
        <dbReference type="ARBA" id="ARBA00023242"/>
    </source>
</evidence>
<dbReference type="EMBL" id="JAEPQZ010000004">
    <property type="protein sequence ID" value="KAG2182536.1"/>
    <property type="molecule type" value="Genomic_DNA"/>
</dbReference>
<accession>A0A8H7Q0M4</accession>
<protein>
    <recommendedName>
        <fullName evidence="8">PHD-type domain-containing protein</fullName>
    </recommendedName>
</protein>
<evidence type="ECO:0000256" key="1">
    <source>
        <dbReference type="ARBA" id="ARBA00004123"/>
    </source>
</evidence>
<name>A0A8H7Q0M4_MORIS</name>
<dbReference type="SMART" id="SM00249">
    <property type="entry name" value="PHD"/>
    <property type="match status" value="1"/>
</dbReference>
<dbReference type="InterPro" id="IPR019786">
    <property type="entry name" value="Zinc_finger_PHD-type_CS"/>
</dbReference>
<dbReference type="InterPro" id="IPR037869">
    <property type="entry name" value="Spp1/CFP1"/>
</dbReference>
<feature type="region of interest" description="Disordered" evidence="7">
    <location>
        <begin position="1"/>
        <end position="39"/>
    </location>
</feature>
<dbReference type="InterPro" id="IPR013083">
    <property type="entry name" value="Znf_RING/FYVE/PHD"/>
</dbReference>
<evidence type="ECO:0000256" key="3">
    <source>
        <dbReference type="ARBA" id="ARBA00022771"/>
    </source>
</evidence>
<gene>
    <name evidence="9" type="ORF">INT43_007467</name>
</gene>
<dbReference type="AlphaFoldDB" id="A0A8H7Q0M4"/>
<evidence type="ECO:0000256" key="7">
    <source>
        <dbReference type="SAM" id="MobiDB-lite"/>
    </source>
</evidence>
<keyword evidence="3 6" id="KW-0863">Zinc-finger</keyword>
<dbReference type="Pfam" id="PF00628">
    <property type="entry name" value="PHD"/>
    <property type="match status" value="1"/>
</dbReference>
<reference evidence="9" key="1">
    <citation type="submission" date="2020-12" db="EMBL/GenBank/DDBJ databases">
        <title>Metabolic potential, ecology and presence of endohyphal bacteria is reflected in genomic diversity of Mucoromycotina.</title>
        <authorList>
            <person name="Muszewska A."/>
            <person name="Okrasinska A."/>
            <person name="Steczkiewicz K."/>
            <person name="Drgas O."/>
            <person name="Orlowska M."/>
            <person name="Perlinska-Lenart U."/>
            <person name="Aleksandrzak-Piekarczyk T."/>
            <person name="Szatraj K."/>
            <person name="Zielenkiewicz U."/>
            <person name="Pilsyk S."/>
            <person name="Malc E."/>
            <person name="Mieczkowski P."/>
            <person name="Kruszewska J.S."/>
            <person name="Biernat P."/>
            <person name="Pawlowska J."/>
        </authorList>
    </citation>
    <scope>NUCLEOTIDE SEQUENCE</scope>
    <source>
        <strain evidence="9">WA0000067209</strain>
    </source>
</reference>
<dbReference type="PROSITE" id="PS50016">
    <property type="entry name" value="ZF_PHD_2"/>
    <property type="match status" value="1"/>
</dbReference>
<dbReference type="Proteomes" id="UP000654370">
    <property type="component" value="Unassembled WGS sequence"/>
</dbReference>
<evidence type="ECO:0000256" key="4">
    <source>
        <dbReference type="ARBA" id="ARBA00022833"/>
    </source>
</evidence>
<evidence type="ECO:0000256" key="6">
    <source>
        <dbReference type="PROSITE-ProRule" id="PRU00146"/>
    </source>
</evidence>
<keyword evidence="4" id="KW-0862">Zinc</keyword>
<comment type="subcellular location">
    <subcellularLocation>
        <location evidence="1">Nucleus</location>
    </subcellularLocation>
</comment>
<evidence type="ECO:0000313" key="10">
    <source>
        <dbReference type="Proteomes" id="UP000654370"/>
    </source>
</evidence>
<dbReference type="GO" id="GO:0045893">
    <property type="term" value="P:positive regulation of DNA-templated transcription"/>
    <property type="evidence" value="ECO:0007669"/>
    <property type="project" value="TreeGrafter"/>
</dbReference>
<dbReference type="SUPFAM" id="SSF57903">
    <property type="entry name" value="FYVE/PHD zinc finger"/>
    <property type="match status" value="1"/>
</dbReference>
<evidence type="ECO:0000256" key="2">
    <source>
        <dbReference type="ARBA" id="ARBA00022723"/>
    </source>
</evidence>
<proteinExistence type="predicted"/>
<dbReference type="PANTHER" id="PTHR46174:SF1">
    <property type="entry name" value="CXXC-TYPE ZINC FINGER PROTEIN 1"/>
    <property type="match status" value="1"/>
</dbReference>
<keyword evidence="5" id="KW-0539">Nucleus</keyword>
<dbReference type="InterPro" id="IPR001965">
    <property type="entry name" value="Znf_PHD"/>
</dbReference>
<feature type="non-terminal residue" evidence="9">
    <location>
        <position position="1"/>
    </location>
</feature>
<comment type="caution">
    <text evidence="9">The sequence shown here is derived from an EMBL/GenBank/DDBJ whole genome shotgun (WGS) entry which is preliminary data.</text>
</comment>
<dbReference type="InterPro" id="IPR019787">
    <property type="entry name" value="Znf_PHD-finger"/>
</dbReference>
<dbReference type="PROSITE" id="PS01359">
    <property type="entry name" value="ZF_PHD_1"/>
    <property type="match status" value="1"/>
</dbReference>